<proteinExistence type="predicted"/>
<gene>
    <name evidence="1" type="ORF">LOK49_LG13G02434</name>
</gene>
<protein>
    <submittedName>
        <fullName evidence="1">Methanol O-anthraniloyltransferase</fullName>
    </submittedName>
</protein>
<comment type="caution">
    <text evidence="1">The sequence shown here is derived from an EMBL/GenBank/DDBJ whole genome shotgun (WGS) entry which is preliminary data.</text>
</comment>
<dbReference type="EMBL" id="CM045771">
    <property type="protein sequence ID" value="KAI7988150.1"/>
    <property type="molecule type" value="Genomic_DNA"/>
</dbReference>
<organism evidence="1 2">
    <name type="scientific">Camellia lanceoleosa</name>
    <dbReference type="NCBI Taxonomy" id="1840588"/>
    <lineage>
        <taxon>Eukaryota</taxon>
        <taxon>Viridiplantae</taxon>
        <taxon>Streptophyta</taxon>
        <taxon>Embryophyta</taxon>
        <taxon>Tracheophyta</taxon>
        <taxon>Spermatophyta</taxon>
        <taxon>Magnoliopsida</taxon>
        <taxon>eudicotyledons</taxon>
        <taxon>Gunneridae</taxon>
        <taxon>Pentapetalae</taxon>
        <taxon>asterids</taxon>
        <taxon>Ericales</taxon>
        <taxon>Theaceae</taxon>
        <taxon>Camellia</taxon>
    </lineage>
</organism>
<accession>A0ACC0FJC1</accession>
<sequence>MFYKNRIKETEHHHHHHVDPVSVIREAMAKALVVYYSLAGRLIEKPNKELTMDCTGQGILLVEADANVSLDQLGDFVRPSCPYAKEFLYDVPGPGGITECPLLLVQISCKRHTWLDYLLSISWYGLGWRGGKWYVDRKFRKEQMKLLGRIKPKRWQLKFLRRPCRPKSSENVVKVLEAFRKDLPVAHNSGEMNRPC</sequence>
<evidence type="ECO:0000313" key="1">
    <source>
        <dbReference type="EMBL" id="KAI7988150.1"/>
    </source>
</evidence>
<keyword evidence="2" id="KW-1185">Reference proteome</keyword>
<name>A0ACC0FJC1_9ERIC</name>
<evidence type="ECO:0000313" key="2">
    <source>
        <dbReference type="Proteomes" id="UP001060215"/>
    </source>
</evidence>
<reference evidence="1 2" key="1">
    <citation type="journal article" date="2022" name="Plant J.">
        <title>Chromosome-level genome of Camellia lanceoleosa provides a valuable resource for understanding genome evolution and self-incompatibility.</title>
        <authorList>
            <person name="Gong W."/>
            <person name="Xiao S."/>
            <person name="Wang L."/>
            <person name="Liao Z."/>
            <person name="Chang Y."/>
            <person name="Mo W."/>
            <person name="Hu G."/>
            <person name="Li W."/>
            <person name="Zhao G."/>
            <person name="Zhu H."/>
            <person name="Hu X."/>
            <person name="Ji K."/>
            <person name="Xiang X."/>
            <person name="Song Q."/>
            <person name="Yuan D."/>
            <person name="Jin S."/>
            <person name="Zhang L."/>
        </authorList>
    </citation>
    <scope>NUCLEOTIDE SEQUENCE [LARGE SCALE GENOMIC DNA]</scope>
    <source>
        <strain evidence="1">SQ_2022a</strain>
    </source>
</reference>
<dbReference type="Proteomes" id="UP001060215">
    <property type="component" value="Chromosome 14"/>
</dbReference>